<protein>
    <submittedName>
        <fullName evidence="2">Uncharacterized protein</fullName>
    </submittedName>
</protein>
<comment type="caution">
    <text evidence="2">The sequence shown here is derived from an EMBL/GenBank/DDBJ whole genome shotgun (WGS) entry which is preliminary data.</text>
</comment>
<name>A0A949NGZ3_9FIRM</name>
<dbReference type="Proteomes" id="UP000712157">
    <property type="component" value="Unassembled WGS sequence"/>
</dbReference>
<feature type="compositionally biased region" description="Low complexity" evidence="1">
    <location>
        <begin position="117"/>
        <end position="129"/>
    </location>
</feature>
<evidence type="ECO:0000256" key="1">
    <source>
        <dbReference type="SAM" id="MobiDB-lite"/>
    </source>
</evidence>
<keyword evidence="3" id="KW-1185">Reference proteome</keyword>
<reference evidence="2" key="1">
    <citation type="submission" date="2021-06" db="EMBL/GenBank/DDBJ databases">
        <title>Description of novel taxa of the family Lachnospiraceae.</title>
        <authorList>
            <person name="Chaplin A.V."/>
            <person name="Sokolova S.R."/>
            <person name="Pikina A.P."/>
            <person name="Korzhanova M."/>
            <person name="Belova V."/>
            <person name="Korostin D."/>
            <person name="Efimov B.A."/>
        </authorList>
    </citation>
    <scope>NUCLEOTIDE SEQUENCE</scope>
    <source>
        <strain evidence="2">ASD5720</strain>
    </source>
</reference>
<dbReference type="InterPro" id="IPR008928">
    <property type="entry name" value="6-hairpin_glycosidase_sf"/>
</dbReference>
<evidence type="ECO:0000313" key="3">
    <source>
        <dbReference type="Proteomes" id="UP000712157"/>
    </source>
</evidence>
<proteinExistence type="predicted"/>
<gene>
    <name evidence="2" type="ORF">KTH89_24110</name>
</gene>
<dbReference type="SUPFAM" id="SSF48208">
    <property type="entry name" value="Six-hairpin glycosidases"/>
    <property type="match status" value="1"/>
</dbReference>
<organism evidence="2 3">
    <name type="scientific">Diplocloster agilis</name>
    <dbReference type="NCBI Taxonomy" id="2850323"/>
    <lineage>
        <taxon>Bacteria</taxon>
        <taxon>Bacillati</taxon>
        <taxon>Bacillota</taxon>
        <taxon>Clostridia</taxon>
        <taxon>Lachnospirales</taxon>
        <taxon>Lachnospiraceae</taxon>
        <taxon>Diplocloster</taxon>
    </lineage>
</organism>
<evidence type="ECO:0000313" key="2">
    <source>
        <dbReference type="EMBL" id="MBU9739624.1"/>
    </source>
</evidence>
<dbReference type="EMBL" id="JAHQCW010000070">
    <property type="protein sequence ID" value="MBU9739624.1"/>
    <property type="molecule type" value="Genomic_DNA"/>
</dbReference>
<sequence>MKPETSQSLFFHFRDGKQIEAEYSSVKMDHHIKTATALLENEDGYRLTVTDCCEPLSDSSVRFTRIINGKCLEQPKCPGQGVRISSRIQISEAGESNGLWRFCIPSIRYTRPERIASDSSASGSERGSSAPDRSATDNIMEDRLITYMEDRLTANLAVAWRDDTQEACSIMKITPARSTSRPERTGGEQHFLQKTECCSLGYRTTSGGDISFCISWPYAEESESVALDSSGSPLYAYYPLDGGDFQITFSYLIDRYTADSYTDSVYQAYRKLAGITEQMDDQKTVRLPFGTEESIGYRLSSLERTYREFSENGAGFFFHFDPRKGYGSLPSGFGTSFHTIPHDSYPHILEYGFTGRQSNTALVMAAARGGCWTGRGIRVIDFFLDHCMTPNGWLYSLYDLNTKAPFFSFGDPDAPKLHYISVSEDKGNYLRTMTEPMNDVLEAYQWYRSAGIEKKSWLDCVLLFAGFLAAHQQADGSWSRAYRPDGTPARILNSKGGADSATAIPLIFLCNLCRELQESGMDDTPYLQAARKAGRYTLDNFVKAEHYEGGTLDNPNVVDKEAAQYAMAGLLHLYRLTGDEACLQGAKDAAKIFVTWNYIWNAPVAPGTYLAGKNFKTRGYGAINSIWGGGVVDIYSLFHIRELYELGALTGETYFCRMAEQIAQGTCQILSWPQDFMGFADIGMQPEGFGICPQGEDEGMIRKGDIWGTLGWIYSAGIYGLGRFLSVQAQEEHCQIR</sequence>
<dbReference type="AlphaFoldDB" id="A0A949NGZ3"/>
<feature type="region of interest" description="Disordered" evidence="1">
    <location>
        <begin position="114"/>
        <end position="136"/>
    </location>
</feature>
<dbReference type="RefSeq" id="WP_158348789.1">
    <property type="nucleotide sequence ID" value="NZ_JAHQCW010000070.1"/>
</dbReference>
<dbReference type="GO" id="GO:0005975">
    <property type="term" value="P:carbohydrate metabolic process"/>
    <property type="evidence" value="ECO:0007669"/>
    <property type="project" value="InterPro"/>
</dbReference>
<accession>A0A949NGZ3</accession>